<keyword evidence="4 13" id="KW-0853">WD repeat</keyword>
<evidence type="ECO:0000313" key="16">
    <source>
        <dbReference type="Proteomes" id="UP000639338"/>
    </source>
</evidence>
<evidence type="ECO:0000256" key="14">
    <source>
        <dbReference type="SAM" id="MobiDB-lite"/>
    </source>
</evidence>
<dbReference type="PRINTS" id="PR00320">
    <property type="entry name" value="GPROTEINBRPT"/>
</dbReference>
<keyword evidence="5" id="KW-0677">Repeat</keyword>
<dbReference type="CDD" id="cd00200">
    <property type="entry name" value="WD40"/>
    <property type="match status" value="1"/>
</dbReference>
<gene>
    <name evidence="15" type="ORF">HCN44_008006</name>
</gene>
<keyword evidence="7" id="KW-0969">Cilium</keyword>
<evidence type="ECO:0000256" key="5">
    <source>
        <dbReference type="ARBA" id="ARBA00022737"/>
    </source>
</evidence>
<comment type="similarity">
    <text evidence="9">Belongs to the CFAP52 family.</text>
</comment>
<evidence type="ECO:0000256" key="2">
    <source>
        <dbReference type="ARBA" id="ARBA00004496"/>
    </source>
</evidence>
<evidence type="ECO:0000256" key="8">
    <source>
        <dbReference type="ARBA" id="ARBA00023273"/>
    </source>
</evidence>
<dbReference type="PANTHER" id="PTHR13720">
    <property type="entry name" value="WD-40 REPEAT PROTEIN"/>
    <property type="match status" value="1"/>
</dbReference>
<comment type="subunit">
    <text evidence="12">Microtubule inner protein component of sperm flagellar doublet microtubules. Interacts with BRCA2. Interacts with the CCT chaperonin complex. Interacts with HSP70. Interacts with AK8. Interacts with CFAP45. Interacts with DNAI1. Interacts with IQDC.</text>
</comment>
<evidence type="ECO:0000256" key="4">
    <source>
        <dbReference type="ARBA" id="ARBA00022574"/>
    </source>
</evidence>
<evidence type="ECO:0000256" key="6">
    <source>
        <dbReference type="ARBA" id="ARBA00022846"/>
    </source>
</evidence>
<dbReference type="InterPro" id="IPR001680">
    <property type="entry name" value="WD40_rpt"/>
</dbReference>
<dbReference type="OrthoDB" id="6252103at2759"/>
<dbReference type="InterPro" id="IPR036322">
    <property type="entry name" value="WD40_repeat_dom_sf"/>
</dbReference>
<feature type="repeat" description="WD" evidence="13">
    <location>
        <begin position="572"/>
        <end position="613"/>
    </location>
</feature>
<evidence type="ECO:0000256" key="9">
    <source>
        <dbReference type="ARBA" id="ARBA00029456"/>
    </source>
</evidence>
<dbReference type="GO" id="GO:0005930">
    <property type="term" value="C:axoneme"/>
    <property type="evidence" value="ECO:0007669"/>
    <property type="project" value="UniProtKB-ARBA"/>
</dbReference>
<dbReference type="EMBL" id="JACMRX010000005">
    <property type="protein sequence ID" value="KAF7989332.1"/>
    <property type="molecule type" value="Genomic_DNA"/>
</dbReference>
<feature type="repeat" description="WD" evidence="13">
    <location>
        <begin position="539"/>
        <end position="570"/>
    </location>
</feature>
<dbReference type="PROSITE" id="PS50082">
    <property type="entry name" value="WD_REPEATS_2"/>
    <property type="match status" value="6"/>
</dbReference>
<comment type="function">
    <text evidence="11">Microtubule inner protein (MIP) part of the dynein-decorated doublet microtubules (DMTs) in cilia axoneme. Important for proper ciliary and flagellar beating. May act in cooperation with CFAP45 and axonemal dynein subunit DNAH11. May play a role in cell growth and/or survival.</text>
</comment>
<feature type="region of interest" description="Disordered" evidence="14">
    <location>
        <begin position="657"/>
        <end position="694"/>
    </location>
</feature>
<dbReference type="InterPro" id="IPR019775">
    <property type="entry name" value="WD40_repeat_CS"/>
</dbReference>
<evidence type="ECO:0000256" key="11">
    <source>
        <dbReference type="ARBA" id="ARBA00046056"/>
    </source>
</evidence>
<organism evidence="15 16">
    <name type="scientific">Aphidius gifuensis</name>
    <name type="common">Parasitoid wasp</name>
    <dbReference type="NCBI Taxonomy" id="684658"/>
    <lineage>
        <taxon>Eukaryota</taxon>
        <taxon>Metazoa</taxon>
        <taxon>Ecdysozoa</taxon>
        <taxon>Arthropoda</taxon>
        <taxon>Hexapoda</taxon>
        <taxon>Insecta</taxon>
        <taxon>Pterygota</taxon>
        <taxon>Neoptera</taxon>
        <taxon>Endopterygota</taxon>
        <taxon>Hymenoptera</taxon>
        <taxon>Apocrita</taxon>
        <taxon>Ichneumonoidea</taxon>
        <taxon>Braconidae</taxon>
        <taxon>Aphidiinae</taxon>
        <taxon>Aphidius</taxon>
    </lineage>
</organism>
<comment type="caution">
    <text evidence="15">The sequence shown here is derived from an EMBL/GenBank/DDBJ whole genome shotgun (WGS) entry which is preliminary data.</text>
</comment>
<name>A0A834XPM3_APHGI</name>
<dbReference type="PANTHER" id="PTHR13720:SF14">
    <property type="entry name" value="CILIA- AND FLAGELLA-ASSOCIATED PROTEIN 52"/>
    <property type="match status" value="1"/>
</dbReference>
<feature type="repeat" description="WD" evidence="13">
    <location>
        <begin position="614"/>
        <end position="646"/>
    </location>
</feature>
<dbReference type="InterPro" id="IPR020472">
    <property type="entry name" value="WD40_PAC1"/>
</dbReference>
<evidence type="ECO:0000256" key="10">
    <source>
        <dbReference type="ARBA" id="ARBA00029552"/>
    </source>
</evidence>
<evidence type="ECO:0000256" key="1">
    <source>
        <dbReference type="ARBA" id="ARBA00004230"/>
    </source>
</evidence>
<feature type="repeat" description="WD" evidence="13">
    <location>
        <begin position="488"/>
        <end position="522"/>
    </location>
</feature>
<dbReference type="AlphaFoldDB" id="A0A834XPM3"/>
<evidence type="ECO:0000256" key="3">
    <source>
        <dbReference type="ARBA" id="ARBA00022490"/>
    </source>
</evidence>
<dbReference type="InterPro" id="IPR050630">
    <property type="entry name" value="WD_repeat_EMAP"/>
</dbReference>
<protein>
    <recommendedName>
        <fullName evidence="10">Cilia- and flagella-associated protein 52</fullName>
    </recommendedName>
</protein>
<dbReference type="SUPFAM" id="SSF50978">
    <property type="entry name" value="WD40 repeat-like"/>
    <property type="match status" value="1"/>
</dbReference>
<reference evidence="15 16" key="1">
    <citation type="submission" date="2020-08" db="EMBL/GenBank/DDBJ databases">
        <title>Aphidius gifuensis genome sequencing and assembly.</title>
        <authorList>
            <person name="Du Z."/>
        </authorList>
    </citation>
    <scope>NUCLEOTIDE SEQUENCE [LARGE SCALE GENOMIC DNA]</scope>
    <source>
        <strain evidence="15">YNYX2018</strain>
        <tissue evidence="15">Adults</tissue>
    </source>
</reference>
<comment type="subcellular location">
    <subcellularLocation>
        <location evidence="1">Cell projection</location>
        <location evidence="1">Cilium</location>
        <location evidence="1">Flagellum</location>
    </subcellularLocation>
    <subcellularLocation>
        <location evidence="2">Cytoplasm</location>
    </subcellularLocation>
</comment>
<evidence type="ECO:0000313" key="15">
    <source>
        <dbReference type="EMBL" id="KAF7989332.1"/>
    </source>
</evidence>
<dbReference type="Proteomes" id="UP000639338">
    <property type="component" value="Unassembled WGS sequence"/>
</dbReference>
<accession>A0A834XPM3</accession>
<feature type="repeat" description="WD" evidence="13">
    <location>
        <begin position="359"/>
        <end position="400"/>
    </location>
</feature>
<feature type="compositionally biased region" description="Basic and acidic residues" evidence="14">
    <location>
        <begin position="662"/>
        <end position="676"/>
    </location>
</feature>
<dbReference type="InterPro" id="IPR011047">
    <property type="entry name" value="Quinoprotein_ADH-like_sf"/>
</dbReference>
<dbReference type="GO" id="GO:0031514">
    <property type="term" value="C:motile cilium"/>
    <property type="evidence" value="ECO:0007669"/>
    <property type="project" value="UniProtKB-SubCell"/>
</dbReference>
<evidence type="ECO:0000256" key="13">
    <source>
        <dbReference type="PROSITE-ProRule" id="PRU00221"/>
    </source>
</evidence>
<dbReference type="SUPFAM" id="SSF50998">
    <property type="entry name" value="Quinoprotein alcohol dehydrogenase-like"/>
    <property type="match status" value="1"/>
</dbReference>
<dbReference type="PROSITE" id="PS50294">
    <property type="entry name" value="WD_REPEATS_REGION"/>
    <property type="match status" value="3"/>
</dbReference>
<feature type="repeat" description="WD" evidence="13">
    <location>
        <begin position="444"/>
        <end position="478"/>
    </location>
</feature>
<dbReference type="InterPro" id="IPR015943">
    <property type="entry name" value="WD40/YVTN_repeat-like_dom_sf"/>
</dbReference>
<dbReference type="Gene3D" id="2.130.10.10">
    <property type="entry name" value="YVTN repeat-like/Quinoprotein amine dehydrogenase"/>
    <property type="match status" value="3"/>
</dbReference>
<keyword evidence="16" id="KW-1185">Reference proteome</keyword>
<dbReference type="FunFam" id="2.130.10.10:FF:001320">
    <property type="entry name" value="Predicted protein"/>
    <property type="match status" value="1"/>
</dbReference>
<dbReference type="PROSITE" id="PS00678">
    <property type="entry name" value="WD_REPEATS_1"/>
    <property type="match status" value="1"/>
</dbReference>
<proteinExistence type="inferred from homology"/>
<keyword evidence="6" id="KW-0282">Flagellum</keyword>
<keyword evidence="8" id="KW-0966">Cell projection</keyword>
<dbReference type="Pfam" id="PF00400">
    <property type="entry name" value="WD40"/>
    <property type="match status" value="7"/>
</dbReference>
<sequence>MTEDLDVLGIVGFNGVTKHGLQIHPDQRHIIYSMGNKITIKYLDSDKQDFLNGHTNVITTLCISSCGNFIASGQITHPGFKAAVMIWDFNTKKLRASYEIHKVKVQDICFTSNGNYLISLGGKDDGNIIVYDVHNNLAICGAYGSTEISGNAMTIAPMNLHNNCFLSGGECTLKLWQFNNEKKKLTSTNVRVGKLRRTINCLSIDDKDNEAFCGTSTGDIIRIKLNFSNDLTNNETVQPPVMIGCYSKISNDPKKLKCGDGDLFTGGISRIIILGSKKIIVATGDGIIELVDVLENPSVVSKSPVKLPTTPQLKMIKQTSVRGAVTSLIRYEKNCFIVGTSFCEIYKIGINYFDAHVVITCHIDAVYDIAFPHNYPEIFATGSKNDIRLWQLKSHKELLRITVPNFSCTSLCFSYDGKLILSAWNDGIVRAFKPQSGQLFFSIENCHVKAVSAICITKNGKTLVTGGCDGQIRMWQLSRDVQRLKAFFKEQRGPITSLHSSINDDEVVSSSTDGTCIIWDINECVRKQVFMANTQHMDVKFSPNGLQILSCGTDRKISYWEIFDGSLLREVEGSKVGSINCLDISPDGQCFVTGSSDCLIRFWDYNTADITHVGNGHAAIITSCKFSPDSNYIVSASADGAVIIWKNPMILNINSAKSSKSSCHDDKSNRSVRNEENIGNMSKRSNDEESIKTVHSSKKCPEDCEYDPIKSAQESCRLQKNKELLSSCNNENTNCQEKKIIQSSRSSVVNLPVKKQSPKKETVLATTSSQI</sequence>
<evidence type="ECO:0000256" key="7">
    <source>
        <dbReference type="ARBA" id="ARBA00023069"/>
    </source>
</evidence>
<keyword evidence="3" id="KW-0963">Cytoplasm</keyword>
<evidence type="ECO:0000256" key="12">
    <source>
        <dbReference type="ARBA" id="ARBA00047117"/>
    </source>
</evidence>
<dbReference type="SMART" id="SM00320">
    <property type="entry name" value="WD40"/>
    <property type="match status" value="9"/>
</dbReference>